<dbReference type="Pfam" id="PF08617">
    <property type="entry name" value="CGI-121"/>
    <property type="match status" value="1"/>
</dbReference>
<dbReference type="GO" id="GO:0005634">
    <property type="term" value="C:nucleus"/>
    <property type="evidence" value="ECO:0007669"/>
    <property type="project" value="UniProtKB-SubCell"/>
</dbReference>
<evidence type="ECO:0000256" key="4">
    <source>
        <dbReference type="ARBA" id="ARBA00016009"/>
    </source>
</evidence>
<dbReference type="EMBL" id="CP120628">
    <property type="protein sequence ID" value="WEW58932.1"/>
    <property type="molecule type" value="Genomic_DNA"/>
</dbReference>
<dbReference type="InterPro" id="IPR013926">
    <property type="entry name" value="CGI121/TPRKB"/>
</dbReference>
<reference evidence="9" key="1">
    <citation type="submission" date="2023-03" db="EMBL/GenBank/DDBJ databases">
        <title>Emydomyces testavorans Genome Sequence.</title>
        <authorList>
            <person name="Hoyer L."/>
        </authorList>
    </citation>
    <scope>NUCLEOTIDE SEQUENCE</scope>
    <source>
        <strain evidence="9">16-2883</strain>
    </source>
</reference>
<evidence type="ECO:0000256" key="8">
    <source>
        <dbReference type="RuleBase" id="RU004398"/>
    </source>
</evidence>
<dbReference type="Proteomes" id="UP001219355">
    <property type="component" value="Chromosome 2"/>
</dbReference>
<dbReference type="SUPFAM" id="SSF143870">
    <property type="entry name" value="PF0523-like"/>
    <property type="match status" value="1"/>
</dbReference>
<comment type="similarity">
    <text evidence="2 8">Belongs to the CGI121/TPRKB family.</text>
</comment>
<dbReference type="GO" id="GO:0005829">
    <property type="term" value="C:cytosol"/>
    <property type="evidence" value="ECO:0007669"/>
    <property type="project" value="TreeGrafter"/>
</dbReference>
<evidence type="ECO:0000313" key="9">
    <source>
        <dbReference type="EMBL" id="WEW58932.1"/>
    </source>
</evidence>
<comment type="function">
    <text evidence="7">Component of the EKC/KEOPS complex that is required for the formation of a threonylcarbamoyl group on adenosine at position 37 (t(6)A37) in tRNAs that read codons beginning with adenine. The complex is probably involved in the transfer of the threonylcarbamoyl moiety of threonylcarbamoyl-AMP (TC-AMP) to the N6 group of A37. CGI121 acts as an allosteric effector that regulates the t(6)A activity of the complex. The EKC/KEOPS complex also promotes both telomere uncapping and telomere elongation. The complex is required for efficient recruitment of transcriptional coactivators. CGI121 is not required for tRNA modification.</text>
</comment>
<evidence type="ECO:0000256" key="7">
    <source>
        <dbReference type="ARBA" id="ARBA00025043"/>
    </source>
</evidence>
<dbReference type="GO" id="GO:0002949">
    <property type="term" value="P:tRNA threonylcarbamoyladenosine modification"/>
    <property type="evidence" value="ECO:0007669"/>
    <property type="project" value="TreeGrafter"/>
</dbReference>
<dbReference type="InterPro" id="IPR036504">
    <property type="entry name" value="CGI121/TPRKB_sf"/>
</dbReference>
<dbReference type="Gene3D" id="3.30.2380.10">
    <property type="entry name" value="CGI121/TPRKB"/>
    <property type="match status" value="1"/>
</dbReference>
<dbReference type="GO" id="GO:0000408">
    <property type="term" value="C:EKC/KEOPS complex"/>
    <property type="evidence" value="ECO:0007669"/>
    <property type="project" value="TreeGrafter"/>
</dbReference>
<dbReference type="AlphaFoldDB" id="A0AAF0IJH8"/>
<evidence type="ECO:0000313" key="10">
    <source>
        <dbReference type="Proteomes" id="UP001219355"/>
    </source>
</evidence>
<proteinExistence type="inferred from homology"/>
<dbReference type="NCBIfam" id="NF011465">
    <property type="entry name" value="PRK14886.1-1"/>
    <property type="match status" value="1"/>
</dbReference>
<evidence type="ECO:0000256" key="1">
    <source>
        <dbReference type="ARBA" id="ARBA00004123"/>
    </source>
</evidence>
<dbReference type="PANTHER" id="PTHR15840">
    <property type="entry name" value="CGI-121 FAMILY MEMBER"/>
    <property type="match status" value="1"/>
</dbReference>
<evidence type="ECO:0000256" key="3">
    <source>
        <dbReference type="ARBA" id="ARBA00015316"/>
    </source>
</evidence>
<accession>A0AAF0IJH8</accession>
<name>A0AAF0IJH8_9EURO</name>
<dbReference type="PANTHER" id="PTHR15840:SF10">
    <property type="entry name" value="EKC_KEOPS COMPLEX SUBUNIT TPRKB"/>
    <property type="match status" value="1"/>
</dbReference>
<keyword evidence="10" id="KW-1185">Reference proteome</keyword>
<gene>
    <name evidence="9" type="ORF">PRK78_004400</name>
</gene>
<keyword evidence="6 8" id="KW-0539">Nucleus</keyword>
<comment type="subcellular location">
    <subcellularLocation>
        <location evidence="1">Nucleus</location>
    </subcellularLocation>
</comment>
<protein>
    <recommendedName>
        <fullName evidence="4">EKC/KEOPS complex subunit CGI121</fullName>
    </recommendedName>
    <alternativeName>
        <fullName evidence="3">EKC/KEOPS complex subunit cgi121</fullName>
    </alternativeName>
</protein>
<evidence type="ECO:0000256" key="2">
    <source>
        <dbReference type="ARBA" id="ARBA00005546"/>
    </source>
</evidence>
<sequence length="207" mass="23141">MSFVETHHLSYLPETLPVHIALYRDLENASFLREQLLAGNTEFEFAFVDATMVFSRNHIFAAIFRAVRDYVNNRLKSKNVHSEIVFALSGNNNIADSFRRFGISDSTKHLLVVKVSTSPDITHSSVSKYLEQNIKATPCPFTDESLTSVADRARIKKVYKLGSVGAEAFKRLDEIEQGKDGNGVARETVKKEIDIFLMGAIAIRGAT</sequence>
<keyword evidence="5" id="KW-0819">tRNA processing</keyword>
<evidence type="ECO:0000256" key="6">
    <source>
        <dbReference type="ARBA" id="ARBA00023242"/>
    </source>
</evidence>
<evidence type="ECO:0000256" key="5">
    <source>
        <dbReference type="ARBA" id="ARBA00022694"/>
    </source>
</evidence>
<organism evidence="9 10">
    <name type="scientific">Emydomyces testavorans</name>
    <dbReference type="NCBI Taxonomy" id="2070801"/>
    <lineage>
        <taxon>Eukaryota</taxon>
        <taxon>Fungi</taxon>
        <taxon>Dikarya</taxon>
        <taxon>Ascomycota</taxon>
        <taxon>Pezizomycotina</taxon>
        <taxon>Eurotiomycetes</taxon>
        <taxon>Eurotiomycetidae</taxon>
        <taxon>Onygenales</taxon>
        <taxon>Nannizziopsiaceae</taxon>
        <taxon>Emydomyces</taxon>
    </lineage>
</organism>